<reference evidence="2" key="1">
    <citation type="submission" date="2022-08" db="EMBL/GenBank/DDBJ databases">
        <title>Novel sulfate-reducing endosymbionts in the free-living metamonad Anaeramoeba.</title>
        <authorList>
            <person name="Jerlstrom-Hultqvist J."/>
            <person name="Cepicka I."/>
            <person name="Gallot-Lavallee L."/>
            <person name="Salas-Leiva D."/>
            <person name="Curtis B.A."/>
            <person name="Zahonova K."/>
            <person name="Pipaliya S."/>
            <person name="Dacks J."/>
            <person name="Roger A.J."/>
        </authorList>
    </citation>
    <scope>NUCLEOTIDE SEQUENCE</scope>
    <source>
        <strain evidence="2">Schooner1</strain>
    </source>
</reference>
<evidence type="ECO:0000313" key="2">
    <source>
        <dbReference type="EMBL" id="KAJ6235613.1"/>
    </source>
</evidence>
<dbReference type="Proteomes" id="UP001150062">
    <property type="component" value="Unassembled WGS sequence"/>
</dbReference>
<sequence length="149" mass="18475">MKKQEQPIQQNDQEKYSIQNFLKNYQDQYYLPQPMINKPTHSQIFPQPQPFTIPQLYPQPMAFPHIPNFYSYIFNNYYNAKSKKENDQQQETEKEKETEKETEKEEKIEKEKQKEKRKRKEKEKKKKKKNVKKKEGTKRKRKRINYKKK</sequence>
<gene>
    <name evidence="2" type="ORF">M0813_03760</name>
</gene>
<keyword evidence="3" id="KW-1185">Reference proteome</keyword>
<proteinExistence type="predicted"/>
<dbReference type="EMBL" id="JAOAOG010000257">
    <property type="protein sequence ID" value="KAJ6235613.1"/>
    <property type="molecule type" value="Genomic_DNA"/>
</dbReference>
<accession>A0ABQ8XSM6</accession>
<name>A0ABQ8XSM6_9EUKA</name>
<feature type="compositionally biased region" description="Basic and acidic residues" evidence="1">
    <location>
        <begin position="83"/>
        <end position="114"/>
    </location>
</feature>
<evidence type="ECO:0000313" key="3">
    <source>
        <dbReference type="Proteomes" id="UP001150062"/>
    </source>
</evidence>
<feature type="compositionally biased region" description="Basic residues" evidence="1">
    <location>
        <begin position="115"/>
        <end position="149"/>
    </location>
</feature>
<organism evidence="2 3">
    <name type="scientific">Anaeramoeba flamelloides</name>
    <dbReference type="NCBI Taxonomy" id="1746091"/>
    <lineage>
        <taxon>Eukaryota</taxon>
        <taxon>Metamonada</taxon>
        <taxon>Anaeramoebidae</taxon>
        <taxon>Anaeramoeba</taxon>
    </lineage>
</organism>
<comment type="caution">
    <text evidence="2">The sequence shown here is derived from an EMBL/GenBank/DDBJ whole genome shotgun (WGS) entry which is preliminary data.</text>
</comment>
<feature type="region of interest" description="Disordered" evidence="1">
    <location>
        <begin position="83"/>
        <end position="149"/>
    </location>
</feature>
<evidence type="ECO:0000256" key="1">
    <source>
        <dbReference type="SAM" id="MobiDB-lite"/>
    </source>
</evidence>
<protein>
    <submittedName>
        <fullName evidence="2">Uncharacterized protein</fullName>
    </submittedName>
</protein>